<sequence>MAWVLASSVTVSRFLEGTLIFTYVVIGFGFTLFFSGLIGWVGGTSESTCLVRLFLMAVVVTILAEVGGIIALSVIRIRFGDIVQSGWDELNQGTRNIVQSKLNCCGWEGPKDFAYNNEPIHESCYERVQVGNSGIWNRRSEEEAAPVKKMKQDGCGEKLHGWFVENKITWVTFLASIVALQIMCCGIAMYILSRVKKMNKLRKSRTISKRRLYDSGSEGSNDYRQRI</sequence>
<organism evidence="6 7">
    <name type="scientific">Tigriopus californicus</name>
    <name type="common">Marine copepod</name>
    <dbReference type="NCBI Taxonomy" id="6832"/>
    <lineage>
        <taxon>Eukaryota</taxon>
        <taxon>Metazoa</taxon>
        <taxon>Ecdysozoa</taxon>
        <taxon>Arthropoda</taxon>
        <taxon>Crustacea</taxon>
        <taxon>Multicrustacea</taxon>
        <taxon>Hexanauplia</taxon>
        <taxon>Copepoda</taxon>
        <taxon>Harpacticoida</taxon>
        <taxon>Harpacticidae</taxon>
        <taxon>Tigriopus</taxon>
    </lineage>
</organism>
<dbReference type="InterPro" id="IPR008952">
    <property type="entry name" value="Tetraspanin_EC2_sf"/>
</dbReference>
<evidence type="ECO:0000256" key="2">
    <source>
        <dbReference type="ARBA" id="ARBA00022692"/>
    </source>
</evidence>
<gene>
    <name evidence="6" type="ORF">TCAL_01475</name>
</gene>
<dbReference type="GO" id="GO:0005886">
    <property type="term" value="C:plasma membrane"/>
    <property type="evidence" value="ECO:0007669"/>
    <property type="project" value="TreeGrafter"/>
</dbReference>
<evidence type="ECO:0000256" key="3">
    <source>
        <dbReference type="ARBA" id="ARBA00022989"/>
    </source>
</evidence>
<feature type="transmembrane region" description="Helical" evidence="5">
    <location>
        <begin position="168"/>
        <end position="192"/>
    </location>
</feature>
<dbReference type="InterPro" id="IPR018499">
    <property type="entry name" value="Tetraspanin/Peripherin"/>
</dbReference>
<dbReference type="Gene3D" id="1.10.1450.10">
    <property type="entry name" value="Tetraspanin"/>
    <property type="match status" value="1"/>
</dbReference>
<evidence type="ECO:0000313" key="7">
    <source>
        <dbReference type="Proteomes" id="UP000318571"/>
    </source>
</evidence>
<keyword evidence="7" id="KW-1185">Reference proteome</keyword>
<comment type="subcellular location">
    <subcellularLocation>
        <location evidence="1">Membrane</location>
        <topology evidence="1">Multi-pass membrane protein</topology>
    </subcellularLocation>
</comment>
<accession>A0A553N819</accession>
<dbReference type="SUPFAM" id="SSF48652">
    <property type="entry name" value="Tetraspanin"/>
    <property type="match status" value="1"/>
</dbReference>
<evidence type="ECO:0000256" key="5">
    <source>
        <dbReference type="SAM" id="Phobius"/>
    </source>
</evidence>
<evidence type="ECO:0008006" key="8">
    <source>
        <dbReference type="Google" id="ProtNLM"/>
    </source>
</evidence>
<feature type="transmembrane region" description="Helical" evidence="5">
    <location>
        <begin position="20"/>
        <end position="41"/>
    </location>
</feature>
<evidence type="ECO:0000313" key="6">
    <source>
        <dbReference type="EMBL" id="TRY61581.1"/>
    </source>
</evidence>
<dbReference type="OMA" id="AVYVINQ"/>
<dbReference type="PANTHER" id="PTHR19282:SF551">
    <property type="entry name" value="RE08073P-RELATED"/>
    <property type="match status" value="1"/>
</dbReference>
<evidence type="ECO:0000256" key="4">
    <source>
        <dbReference type="ARBA" id="ARBA00023136"/>
    </source>
</evidence>
<protein>
    <recommendedName>
        <fullName evidence="8">Tetraspanin</fullName>
    </recommendedName>
</protein>
<keyword evidence="3 5" id="KW-1133">Transmembrane helix</keyword>
<dbReference type="PANTHER" id="PTHR19282">
    <property type="entry name" value="TETRASPANIN"/>
    <property type="match status" value="1"/>
</dbReference>
<keyword evidence="2 5" id="KW-0812">Transmembrane</keyword>
<dbReference type="CDD" id="cd03127">
    <property type="entry name" value="tetraspanin_LEL"/>
    <property type="match status" value="1"/>
</dbReference>
<reference evidence="6 7" key="1">
    <citation type="journal article" date="2018" name="Nat. Ecol. Evol.">
        <title>Genomic signatures of mitonuclear coevolution across populations of Tigriopus californicus.</title>
        <authorList>
            <person name="Barreto F.S."/>
            <person name="Watson E.T."/>
            <person name="Lima T.G."/>
            <person name="Willett C.S."/>
            <person name="Edmands S."/>
            <person name="Li W."/>
            <person name="Burton R.S."/>
        </authorList>
    </citation>
    <scope>NUCLEOTIDE SEQUENCE [LARGE SCALE GENOMIC DNA]</scope>
    <source>
        <strain evidence="6 7">San Diego</strain>
    </source>
</reference>
<dbReference type="STRING" id="6832.A0A553N819"/>
<keyword evidence="4 5" id="KW-0472">Membrane</keyword>
<dbReference type="AlphaFoldDB" id="A0A553N819"/>
<dbReference type="Pfam" id="PF00335">
    <property type="entry name" value="Tetraspanin"/>
    <property type="match status" value="1"/>
</dbReference>
<name>A0A553N819_TIGCA</name>
<evidence type="ECO:0000256" key="1">
    <source>
        <dbReference type="ARBA" id="ARBA00004141"/>
    </source>
</evidence>
<dbReference type="Proteomes" id="UP000318571">
    <property type="component" value="Chromosome 8"/>
</dbReference>
<dbReference type="EMBL" id="VCGU01000459">
    <property type="protein sequence ID" value="TRY61581.1"/>
    <property type="molecule type" value="Genomic_DNA"/>
</dbReference>
<proteinExistence type="predicted"/>
<comment type="caution">
    <text evidence="6">The sequence shown here is derived from an EMBL/GenBank/DDBJ whole genome shotgun (WGS) entry which is preliminary data.</text>
</comment>
<feature type="transmembrane region" description="Helical" evidence="5">
    <location>
        <begin position="53"/>
        <end position="75"/>
    </location>
</feature>